<gene>
    <name evidence="2" type="ordered locus">Psed_6749</name>
</gene>
<feature type="transmembrane region" description="Helical" evidence="1">
    <location>
        <begin position="76"/>
        <end position="98"/>
    </location>
</feature>
<keyword evidence="1" id="KW-1133">Transmembrane helix</keyword>
<dbReference type="eggNOG" id="ENOG50345UZ">
    <property type="taxonomic scope" value="Bacteria"/>
</dbReference>
<geneLocation type="plasmid" evidence="2 3">
    <name>pPSED01</name>
</geneLocation>
<evidence type="ECO:0000313" key="2">
    <source>
        <dbReference type="EMBL" id="AEA28830.1"/>
    </source>
</evidence>
<dbReference type="HOGENOM" id="CLU_2366531_0_0_11"/>
<dbReference type="Proteomes" id="UP000007809">
    <property type="component" value="Plasmid pPSED01"/>
</dbReference>
<evidence type="ECO:0000313" key="3">
    <source>
        <dbReference type="Proteomes" id="UP000007809"/>
    </source>
</evidence>
<keyword evidence="3" id="KW-1185">Reference proteome</keyword>
<reference evidence="2 3" key="1">
    <citation type="journal article" date="2011" name="J. Bacteriol.">
        <title>Genome sequence of the 1,4-dioxane-degrading Pseudonocardia dioxanivorans strain CB1190.</title>
        <authorList>
            <person name="Sales C.M."/>
            <person name="Mahendra S."/>
            <person name="Grostern A."/>
            <person name="Parales R.E."/>
            <person name="Goodwin L.A."/>
            <person name="Woyke T."/>
            <person name="Nolan M."/>
            <person name="Lapidus A."/>
            <person name="Chertkov O."/>
            <person name="Ovchinnikova G."/>
            <person name="Sczyrba A."/>
            <person name="Alvarez-Cohen L."/>
        </authorList>
    </citation>
    <scope>NUCLEOTIDE SEQUENCE [LARGE SCALE GENOMIC DNA]</scope>
    <source>
        <strain evidence="3">ATCC 55486 / DSM 44775 / JCM 13855 / CB1190</strain>
    </source>
</reference>
<proteinExistence type="predicted"/>
<dbReference type="RefSeq" id="WP_013678722.1">
    <property type="nucleotide sequence ID" value="NC_015314.1"/>
</dbReference>
<protein>
    <submittedName>
        <fullName evidence="2">Uncharacterized protein</fullName>
    </submittedName>
</protein>
<dbReference type="AlphaFoldDB" id="F2L6V8"/>
<name>F2L6V8_PSEUX</name>
<evidence type="ECO:0000256" key="1">
    <source>
        <dbReference type="SAM" id="Phobius"/>
    </source>
</evidence>
<keyword evidence="1" id="KW-0472">Membrane</keyword>
<dbReference type="OrthoDB" id="5194488at2"/>
<feature type="transmembrane region" description="Helical" evidence="1">
    <location>
        <begin position="45"/>
        <end position="64"/>
    </location>
</feature>
<keyword evidence="2" id="KW-0614">Plasmid</keyword>
<organism evidence="2 3">
    <name type="scientific">Pseudonocardia dioxanivorans (strain ATCC 55486 / DSM 44775 / JCM 13855 / CB1190)</name>
    <dbReference type="NCBI Taxonomy" id="675635"/>
    <lineage>
        <taxon>Bacteria</taxon>
        <taxon>Bacillati</taxon>
        <taxon>Actinomycetota</taxon>
        <taxon>Actinomycetes</taxon>
        <taxon>Pseudonocardiales</taxon>
        <taxon>Pseudonocardiaceae</taxon>
        <taxon>Pseudonocardia</taxon>
    </lineage>
</organism>
<keyword evidence="1" id="KW-0812">Transmembrane</keyword>
<dbReference type="KEGG" id="pdx:Psed_6749"/>
<accession>F2L6V8</accession>
<dbReference type="EMBL" id="CP002594">
    <property type="protein sequence ID" value="AEA28830.1"/>
    <property type="molecule type" value="Genomic_DNA"/>
</dbReference>
<sequence>MSLTLALADHTLHALRVLPAQIPNPGATAPPGADKITQVIGYVKWGAGAAIVLGFFAGVAMFACGRIADHHRFGRMGAITIFASVGSAFLYAIGYVLLSTIAGNA</sequence>